<evidence type="ECO:0000313" key="2">
    <source>
        <dbReference type="Proteomes" id="UP000566985"/>
    </source>
</evidence>
<organism evidence="1 2">
    <name type="scientific">Pantoea brenneri</name>
    <dbReference type="NCBI Taxonomy" id="472694"/>
    <lineage>
        <taxon>Bacteria</taxon>
        <taxon>Pseudomonadati</taxon>
        <taxon>Pseudomonadota</taxon>
        <taxon>Gammaproteobacteria</taxon>
        <taxon>Enterobacterales</taxon>
        <taxon>Erwiniaceae</taxon>
        <taxon>Pantoea</taxon>
    </lineage>
</organism>
<dbReference type="RefSeq" id="WP_069728499.1">
    <property type="nucleotide sequence ID" value="NZ_JABWPE010000018.1"/>
</dbReference>
<dbReference type="Proteomes" id="UP000566985">
    <property type="component" value="Unassembled WGS sequence"/>
</dbReference>
<protein>
    <submittedName>
        <fullName evidence="1">Uncharacterized protein</fullName>
    </submittedName>
</protein>
<evidence type="ECO:0000313" key="1">
    <source>
        <dbReference type="EMBL" id="NUY97736.1"/>
    </source>
</evidence>
<dbReference type="EMBL" id="JABWPM010000017">
    <property type="protein sequence ID" value="NUY97736.1"/>
    <property type="molecule type" value="Genomic_DNA"/>
</dbReference>
<sequence>MNNVIPLKRSEHKPLRDTHSAIVTTLKMIREGGHSQQSIDLLLSAAADNLYDYVETKEGR</sequence>
<accession>A0A7Y6NFV6</accession>
<gene>
    <name evidence="1" type="ORF">HU668_14875</name>
</gene>
<comment type="caution">
    <text evidence="1">The sequence shown here is derived from an EMBL/GenBank/DDBJ whole genome shotgun (WGS) entry which is preliminary data.</text>
</comment>
<dbReference type="GeneID" id="57346508"/>
<dbReference type="AlphaFoldDB" id="A0A7Y6NFV6"/>
<name>A0A7Y6NFV6_9GAMM</name>
<reference evidence="1 2" key="1">
    <citation type="submission" date="2020-05" db="EMBL/GenBank/DDBJ databases">
        <title>Whole Genome Sequences of Enterobacteriales Associated with the International Space Station.</title>
        <authorList>
            <person name="Bharadwaj A."/>
            <person name="Daudu R."/>
            <person name="Singh N."/>
            <person name="Wood J."/>
            <person name="Debieu M."/>
            <person name="Mason C."/>
            <person name="Wang C."/>
            <person name="Venkateswaran K."/>
        </authorList>
    </citation>
    <scope>NUCLEOTIDE SEQUENCE [LARGE SCALE GENOMIC DNA]</scope>
    <source>
        <strain evidence="1 2">IF5SW-B1</strain>
    </source>
</reference>
<proteinExistence type="predicted"/>